<feature type="compositionally biased region" description="Low complexity" evidence="1">
    <location>
        <begin position="308"/>
        <end position="327"/>
    </location>
</feature>
<dbReference type="InParanoid" id="A0A1Y2EP97"/>
<name>A0A1Y2EP97_9BASI</name>
<feature type="compositionally biased region" description="Basic residues" evidence="1">
    <location>
        <begin position="266"/>
        <end position="276"/>
    </location>
</feature>
<evidence type="ECO:0000256" key="1">
    <source>
        <dbReference type="SAM" id="MobiDB-lite"/>
    </source>
</evidence>
<dbReference type="OrthoDB" id="2522283at2759"/>
<sequence>MASPRPPSSIASQLPFDILLQILLCVQDLALEERGEYSHGGKIVAWDSNEEIAPFALVCRGWEEAAVAVLYQSVSLQGGVVARRFLATIRARPELAEMVRWLAIGLAEQEEEEQKGHAPGEEGAEGWPAASQALVETLVYLPNIDHLLLRPLDLSVRPNLLAFFARPRRLTSLVLIARTTPRWENLLHPPDAPLMFPHLKRLDVDVNTSVVSPHLNPNPTFAPFSSLALTHLATTQTYQHLSRTLSSRQLSPPSSSTSNIFDLRAKQRTPFRRRRTSSISAMSAIRCSKSWKPTMNRISPTTPPPSSTLPSLPFRSSKPSSRRPPSSLPPFSVAFLLAFAPSRSALSARMDSGDQAECWR</sequence>
<feature type="region of interest" description="Disordered" evidence="1">
    <location>
        <begin position="243"/>
        <end position="280"/>
    </location>
</feature>
<protein>
    <submittedName>
        <fullName evidence="2">Uncharacterized protein</fullName>
    </submittedName>
</protein>
<dbReference type="Proteomes" id="UP000193467">
    <property type="component" value="Unassembled WGS sequence"/>
</dbReference>
<reference evidence="2 3" key="1">
    <citation type="submission" date="2016-07" db="EMBL/GenBank/DDBJ databases">
        <title>Pervasive Adenine N6-methylation of Active Genes in Fungi.</title>
        <authorList>
            <consortium name="DOE Joint Genome Institute"/>
            <person name="Mondo S.J."/>
            <person name="Dannebaum R.O."/>
            <person name="Kuo R.C."/>
            <person name="Labutti K."/>
            <person name="Haridas S."/>
            <person name="Kuo A."/>
            <person name="Salamov A."/>
            <person name="Ahrendt S.R."/>
            <person name="Lipzen A."/>
            <person name="Sullivan W."/>
            <person name="Andreopoulos W.B."/>
            <person name="Clum A."/>
            <person name="Lindquist E."/>
            <person name="Daum C."/>
            <person name="Ramamoorthy G.K."/>
            <person name="Gryganskyi A."/>
            <person name="Culley D."/>
            <person name="Magnuson J.K."/>
            <person name="James T.Y."/>
            <person name="O'Malley M.A."/>
            <person name="Stajich J.E."/>
            <person name="Spatafora J.W."/>
            <person name="Visel A."/>
            <person name="Grigoriev I.V."/>
        </authorList>
    </citation>
    <scope>NUCLEOTIDE SEQUENCE [LARGE SCALE GENOMIC DNA]</scope>
    <source>
        <strain evidence="2 3">62-1032</strain>
    </source>
</reference>
<gene>
    <name evidence="2" type="ORF">BCR35DRAFT_148903</name>
</gene>
<accession>A0A1Y2EP97</accession>
<dbReference type="AlphaFoldDB" id="A0A1Y2EP97"/>
<feature type="region of interest" description="Disordered" evidence="1">
    <location>
        <begin position="292"/>
        <end position="327"/>
    </location>
</feature>
<dbReference type="EMBL" id="MCGR01000046">
    <property type="protein sequence ID" value="ORY73420.1"/>
    <property type="molecule type" value="Genomic_DNA"/>
</dbReference>
<feature type="compositionally biased region" description="Low complexity" evidence="1">
    <location>
        <begin position="243"/>
        <end position="258"/>
    </location>
</feature>
<keyword evidence="3" id="KW-1185">Reference proteome</keyword>
<proteinExistence type="predicted"/>
<evidence type="ECO:0000313" key="2">
    <source>
        <dbReference type="EMBL" id="ORY73420.1"/>
    </source>
</evidence>
<comment type="caution">
    <text evidence="2">The sequence shown here is derived from an EMBL/GenBank/DDBJ whole genome shotgun (WGS) entry which is preliminary data.</text>
</comment>
<evidence type="ECO:0000313" key="3">
    <source>
        <dbReference type="Proteomes" id="UP000193467"/>
    </source>
</evidence>
<organism evidence="2 3">
    <name type="scientific">Leucosporidium creatinivorum</name>
    <dbReference type="NCBI Taxonomy" id="106004"/>
    <lineage>
        <taxon>Eukaryota</taxon>
        <taxon>Fungi</taxon>
        <taxon>Dikarya</taxon>
        <taxon>Basidiomycota</taxon>
        <taxon>Pucciniomycotina</taxon>
        <taxon>Microbotryomycetes</taxon>
        <taxon>Leucosporidiales</taxon>
        <taxon>Leucosporidium</taxon>
    </lineage>
</organism>